<dbReference type="Gene3D" id="1.10.287.1490">
    <property type="match status" value="1"/>
</dbReference>
<sequence>MTETELMVAAKAGNEEDVFIYHHLSGEQDANGMTALMHAAAGNHAHVIRHLLEVESFIADKQGWTALAHAIANGSIDCIDLLRNEYERRGIALDILKEVVKGSTGTPEKLERIKRCYKLATGADYGELSSTNSAPSSSPSQPLSSSSVKASAITRQPPPVKGSSPGIESSPTSPPKVSSPTDSSHSQPSVSSYIPPPRVSMNQGSLNAPFRPNDPSSIPIAPSCYIGKAGNDATPMRPTQSRPTAGNGQTRVPQGGYSSAAPEQLNDRKKIRELEKENRELREALKQFKDGGVSTSNAAKDKEMEMSKLSKEIENLKRKLGSKDSEVEDLRNELSILQKDANKHREEEIAKYVDQIKELKERLDGKDDEIRALKIEYEIEVERKSDLEKDNIHLREKLHNAEIAARAAPPEVDLGMAQDRQGQATIRLPLSDGILNTLSRNELDALRFLLTSALEDLMGRIFKVSSE</sequence>
<dbReference type="InterPro" id="IPR002110">
    <property type="entry name" value="Ankyrin_rpt"/>
</dbReference>
<dbReference type="VEuPathDB" id="GiardiaDB:GMRT_10721"/>
<dbReference type="PANTHER" id="PTHR24184:SF11">
    <property type="entry name" value="ANKYRIN REPEAT AND SOCS BOX CONTAINING 3"/>
    <property type="match status" value="1"/>
</dbReference>
<dbReference type="Proteomes" id="UP000315496">
    <property type="component" value="Chromosome 2"/>
</dbReference>
<dbReference type="InterPro" id="IPR036770">
    <property type="entry name" value="Ankyrin_rpt-contain_sf"/>
</dbReference>
<gene>
    <name evidence="2" type="ORF">GMRT_10721</name>
</gene>
<feature type="compositionally biased region" description="Low complexity" evidence="1">
    <location>
        <begin position="129"/>
        <end position="152"/>
    </location>
</feature>
<dbReference type="AlphaFoldDB" id="A0A4Z1T766"/>
<organism evidence="2 3">
    <name type="scientific">Giardia muris</name>
    <dbReference type="NCBI Taxonomy" id="5742"/>
    <lineage>
        <taxon>Eukaryota</taxon>
        <taxon>Metamonada</taxon>
        <taxon>Diplomonadida</taxon>
        <taxon>Hexamitidae</taxon>
        <taxon>Giardiinae</taxon>
        <taxon>Giardia</taxon>
    </lineage>
</organism>
<evidence type="ECO:0000313" key="3">
    <source>
        <dbReference type="Proteomes" id="UP000315496"/>
    </source>
</evidence>
<reference evidence="2 3" key="1">
    <citation type="submission" date="2019-05" db="EMBL/GenBank/DDBJ databases">
        <title>The compact genome of Giardia muris reveals important steps in the evolution of intestinal protozoan parasites.</title>
        <authorList>
            <person name="Xu F."/>
            <person name="Jimenez-Gonzalez A."/>
            <person name="Einarsson E."/>
            <person name="Astvaldsson A."/>
            <person name="Peirasmaki D."/>
            <person name="Eckmann L."/>
            <person name="Andersson J.O."/>
            <person name="Svard S.G."/>
            <person name="Jerlstrom-Hultqvist J."/>
        </authorList>
    </citation>
    <scope>NUCLEOTIDE SEQUENCE [LARGE SCALE GENOMIC DNA]</scope>
    <source>
        <strain evidence="2 3">Roberts-Thomson</strain>
    </source>
</reference>
<proteinExistence type="predicted"/>
<dbReference type="OrthoDB" id="539213at2759"/>
<dbReference type="SUPFAM" id="SSF57997">
    <property type="entry name" value="Tropomyosin"/>
    <property type="match status" value="1"/>
</dbReference>
<evidence type="ECO:0000256" key="1">
    <source>
        <dbReference type="SAM" id="MobiDB-lite"/>
    </source>
</evidence>
<evidence type="ECO:0000313" key="2">
    <source>
        <dbReference type="EMBL" id="TNJ28967.1"/>
    </source>
</evidence>
<feature type="region of interest" description="Disordered" evidence="1">
    <location>
        <begin position="127"/>
        <end position="269"/>
    </location>
</feature>
<comment type="caution">
    <text evidence="2">The sequence shown here is derived from an EMBL/GenBank/DDBJ whole genome shotgun (WGS) entry which is preliminary data.</text>
</comment>
<dbReference type="SMART" id="SM00248">
    <property type="entry name" value="ANK"/>
    <property type="match status" value="2"/>
</dbReference>
<dbReference type="EMBL" id="VDLU01000002">
    <property type="protein sequence ID" value="TNJ28967.1"/>
    <property type="molecule type" value="Genomic_DNA"/>
</dbReference>
<dbReference type="PANTHER" id="PTHR24184">
    <property type="entry name" value="SI:CH211-189E2.2"/>
    <property type="match status" value="1"/>
</dbReference>
<name>A0A4Z1T766_GIAMU</name>
<dbReference type="Pfam" id="PF12796">
    <property type="entry name" value="Ank_2"/>
    <property type="match status" value="1"/>
</dbReference>
<feature type="compositionally biased region" description="Polar residues" evidence="1">
    <location>
        <begin position="237"/>
        <end position="252"/>
    </location>
</feature>
<accession>A0A4Z1T766</accession>
<dbReference type="SUPFAM" id="SSF48403">
    <property type="entry name" value="Ankyrin repeat"/>
    <property type="match status" value="1"/>
</dbReference>
<protein>
    <submittedName>
        <fullName evidence="2">Ankyrin repeat protein 3</fullName>
    </submittedName>
</protein>
<dbReference type="Gene3D" id="1.25.40.20">
    <property type="entry name" value="Ankyrin repeat-containing domain"/>
    <property type="match status" value="1"/>
</dbReference>
<feature type="compositionally biased region" description="Low complexity" evidence="1">
    <location>
        <begin position="169"/>
        <end position="193"/>
    </location>
</feature>
<keyword evidence="3" id="KW-1185">Reference proteome</keyword>